<dbReference type="GeneID" id="5887594"/>
<dbReference type="GO" id="GO:0012505">
    <property type="term" value="C:endomembrane system"/>
    <property type="evidence" value="ECO:0000318"/>
    <property type="project" value="GO_Central"/>
</dbReference>
<dbReference type="Proteomes" id="UP000001357">
    <property type="component" value="Unassembled WGS sequence"/>
</dbReference>
<dbReference type="SMART" id="SM01117">
    <property type="entry name" value="Cyt-b5"/>
    <property type="match status" value="1"/>
</dbReference>
<evidence type="ECO:0000313" key="5">
    <source>
        <dbReference type="Proteomes" id="UP000001357"/>
    </source>
</evidence>
<dbReference type="InterPro" id="IPR050577">
    <property type="entry name" value="MAPR/NEUFC/NENF-like"/>
</dbReference>
<keyword evidence="2" id="KW-0472">Membrane</keyword>
<evidence type="ECO:0000256" key="1">
    <source>
        <dbReference type="ARBA" id="ARBA00038357"/>
    </source>
</evidence>
<feature type="transmembrane region" description="Helical" evidence="2">
    <location>
        <begin position="12"/>
        <end position="32"/>
    </location>
</feature>
<organism evidence="4 5">
    <name type="scientific">Monosiga brevicollis</name>
    <name type="common">Choanoflagellate</name>
    <dbReference type="NCBI Taxonomy" id="81824"/>
    <lineage>
        <taxon>Eukaryota</taxon>
        <taxon>Choanoflagellata</taxon>
        <taxon>Craspedida</taxon>
        <taxon>Salpingoecidae</taxon>
        <taxon>Monosiga</taxon>
    </lineage>
</organism>
<sequence length="283" mass="31119">MGEAPPPPPPRWASRGMGVVLVAVVLAALVGWTSEHPQVQLALMRFFRDVSRAKAHARLYGRDNALAVMLGQEELAASTWSEVPDTSFNEEDLQWLNGAESRPVYLALAGRVYDVTAGRHKYGPGGSYHKLAGRDASRPLALGCLTESCLTGSLQVAAAVEASLAADAFAEKTAARLRHEYKQQRQQRGGTGALVAIIQETQRDAVKLYRRQRLDDVVTIIEALFLLLDEQMSLGGLDSAPLPLEMDAGRLILAWWAVCICHEQDREADQAIWQTNFKVRRCS</sequence>
<dbReference type="Pfam" id="PF00173">
    <property type="entry name" value="Cyt-b5"/>
    <property type="match status" value="1"/>
</dbReference>
<gene>
    <name evidence="4" type="ORF">MONBRDRAFT_4813</name>
</gene>
<evidence type="ECO:0000259" key="3">
    <source>
        <dbReference type="SMART" id="SM01117"/>
    </source>
</evidence>
<keyword evidence="2" id="KW-0812">Transmembrane</keyword>
<dbReference type="RefSeq" id="XP_001742098.1">
    <property type="nucleotide sequence ID" value="XM_001742046.1"/>
</dbReference>
<dbReference type="SUPFAM" id="SSF55856">
    <property type="entry name" value="Cytochrome b5-like heme/steroid binding domain"/>
    <property type="match status" value="1"/>
</dbReference>
<dbReference type="eggNOG" id="KOG1108">
    <property type="taxonomic scope" value="Eukaryota"/>
</dbReference>
<dbReference type="InterPro" id="IPR036400">
    <property type="entry name" value="Cyt_B5-like_heme/steroid_sf"/>
</dbReference>
<evidence type="ECO:0000313" key="4">
    <source>
        <dbReference type="EMBL" id="EDQ92336.1"/>
    </source>
</evidence>
<evidence type="ECO:0000256" key="2">
    <source>
        <dbReference type="SAM" id="Phobius"/>
    </source>
</evidence>
<reference evidence="4 5" key="1">
    <citation type="journal article" date="2008" name="Nature">
        <title>The genome of the choanoflagellate Monosiga brevicollis and the origin of metazoans.</title>
        <authorList>
            <consortium name="JGI Sequencing"/>
            <person name="King N."/>
            <person name="Westbrook M.J."/>
            <person name="Young S.L."/>
            <person name="Kuo A."/>
            <person name="Abedin M."/>
            <person name="Chapman J."/>
            <person name="Fairclough S."/>
            <person name="Hellsten U."/>
            <person name="Isogai Y."/>
            <person name="Letunic I."/>
            <person name="Marr M."/>
            <person name="Pincus D."/>
            <person name="Putnam N."/>
            <person name="Rokas A."/>
            <person name="Wright K.J."/>
            <person name="Zuzow R."/>
            <person name="Dirks W."/>
            <person name="Good M."/>
            <person name="Goodstein D."/>
            <person name="Lemons D."/>
            <person name="Li W."/>
            <person name="Lyons J.B."/>
            <person name="Morris A."/>
            <person name="Nichols S."/>
            <person name="Richter D.J."/>
            <person name="Salamov A."/>
            <person name="Bork P."/>
            <person name="Lim W.A."/>
            <person name="Manning G."/>
            <person name="Miller W.T."/>
            <person name="McGinnis W."/>
            <person name="Shapiro H."/>
            <person name="Tjian R."/>
            <person name="Grigoriev I.V."/>
            <person name="Rokhsar D."/>
        </authorList>
    </citation>
    <scope>NUCLEOTIDE SEQUENCE [LARGE SCALE GENOMIC DNA]</scope>
    <source>
        <strain evidence="5">MX1 / ATCC 50154</strain>
    </source>
</reference>
<dbReference type="InterPro" id="IPR001199">
    <property type="entry name" value="Cyt_B5-like_heme/steroid-bd"/>
</dbReference>
<accession>A9UP06</accession>
<protein>
    <recommendedName>
        <fullName evidence="3">Cytochrome b5 heme-binding domain-containing protein</fullName>
    </recommendedName>
</protein>
<dbReference type="PANTHER" id="PTHR10281:SF76">
    <property type="entry name" value="CALCUTTA CUP-RELATED"/>
    <property type="match status" value="1"/>
</dbReference>
<keyword evidence="5" id="KW-1185">Reference proteome</keyword>
<dbReference type="PANTHER" id="PTHR10281">
    <property type="entry name" value="MEMBRANE-ASSOCIATED PROGESTERONE RECEPTOR COMPONENT-RELATED"/>
    <property type="match status" value="1"/>
</dbReference>
<feature type="domain" description="Cytochrome b5 heme-binding" evidence="3">
    <location>
        <begin position="88"/>
        <end position="155"/>
    </location>
</feature>
<dbReference type="EMBL" id="CH991543">
    <property type="protein sequence ID" value="EDQ92336.1"/>
    <property type="molecule type" value="Genomic_DNA"/>
</dbReference>
<dbReference type="Gene3D" id="3.10.120.10">
    <property type="entry name" value="Cytochrome b5-like heme/steroid binding domain"/>
    <property type="match status" value="1"/>
</dbReference>
<dbReference type="GO" id="GO:0016020">
    <property type="term" value="C:membrane"/>
    <property type="evidence" value="ECO:0000318"/>
    <property type="project" value="GO_Central"/>
</dbReference>
<dbReference type="AlphaFoldDB" id="A9UP06"/>
<dbReference type="InParanoid" id="A9UP06"/>
<proteinExistence type="inferred from homology"/>
<comment type="similarity">
    <text evidence="1">Belongs to the cytochrome b5 family. MAPR subfamily.</text>
</comment>
<dbReference type="KEGG" id="mbr:MONBRDRAFT_4813"/>
<keyword evidence="2" id="KW-1133">Transmembrane helix</keyword>
<name>A9UP06_MONBE</name>